<dbReference type="OrthoDB" id="4843387at2759"/>
<dbReference type="AlphaFoldDB" id="A0A9J6FGT1"/>
<dbReference type="VEuPathDB" id="VectorBase:HLOH_061053"/>
<evidence type="ECO:0000313" key="2">
    <source>
        <dbReference type="Proteomes" id="UP000821853"/>
    </source>
</evidence>
<dbReference type="EMBL" id="JABSTR010000001">
    <property type="protein sequence ID" value="KAH9361632.1"/>
    <property type="molecule type" value="Genomic_DNA"/>
</dbReference>
<sequence length="101" mass="11623">MPRRISLEERREIIALAMFCFSQKLPGRLTAHKRQLTESDRRSTRTIVWRRRRIKGGPRKTTQVEDALIIAAAVEDPFTTATKIKEEFGLCISVSAIRRPS</sequence>
<proteinExistence type="predicted"/>
<comment type="caution">
    <text evidence="1">The sequence shown here is derived from an EMBL/GenBank/DDBJ whole genome shotgun (WGS) entry which is preliminary data.</text>
</comment>
<organism evidence="1 2">
    <name type="scientific">Haemaphysalis longicornis</name>
    <name type="common">Bush tick</name>
    <dbReference type="NCBI Taxonomy" id="44386"/>
    <lineage>
        <taxon>Eukaryota</taxon>
        <taxon>Metazoa</taxon>
        <taxon>Ecdysozoa</taxon>
        <taxon>Arthropoda</taxon>
        <taxon>Chelicerata</taxon>
        <taxon>Arachnida</taxon>
        <taxon>Acari</taxon>
        <taxon>Parasitiformes</taxon>
        <taxon>Ixodida</taxon>
        <taxon>Ixodoidea</taxon>
        <taxon>Ixodidae</taxon>
        <taxon>Haemaphysalinae</taxon>
        <taxon>Haemaphysalis</taxon>
    </lineage>
</organism>
<name>A0A9J6FGT1_HAELO</name>
<evidence type="ECO:0000313" key="1">
    <source>
        <dbReference type="EMBL" id="KAH9361632.1"/>
    </source>
</evidence>
<dbReference type="Proteomes" id="UP000821853">
    <property type="component" value="Chromosome 1"/>
</dbReference>
<gene>
    <name evidence="1" type="ORF">HPB48_005215</name>
</gene>
<accession>A0A9J6FGT1</accession>
<reference evidence="1 2" key="1">
    <citation type="journal article" date="2020" name="Cell">
        <title>Large-Scale Comparative Analyses of Tick Genomes Elucidate Their Genetic Diversity and Vector Capacities.</title>
        <authorList>
            <consortium name="Tick Genome and Microbiome Consortium (TIGMIC)"/>
            <person name="Jia N."/>
            <person name="Wang J."/>
            <person name="Shi W."/>
            <person name="Du L."/>
            <person name="Sun Y."/>
            <person name="Zhan W."/>
            <person name="Jiang J.F."/>
            <person name="Wang Q."/>
            <person name="Zhang B."/>
            <person name="Ji P."/>
            <person name="Bell-Sakyi L."/>
            <person name="Cui X.M."/>
            <person name="Yuan T.T."/>
            <person name="Jiang B.G."/>
            <person name="Yang W.F."/>
            <person name="Lam T.T."/>
            <person name="Chang Q.C."/>
            <person name="Ding S.J."/>
            <person name="Wang X.J."/>
            <person name="Zhu J.G."/>
            <person name="Ruan X.D."/>
            <person name="Zhao L."/>
            <person name="Wei J.T."/>
            <person name="Ye R.Z."/>
            <person name="Que T.C."/>
            <person name="Du C.H."/>
            <person name="Zhou Y.H."/>
            <person name="Cheng J.X."/>
            <person name="Dai P.F."/>
            <person name="Guo W.B."/>
            <person name="Han X.H."/>
            <person name="Huang E.J."/>
            <person name="Li L.F."/>
            <person name="Wei W."/>
            <person name="Gao Y.C."/>
            <person name="Liu J.Z."/>
            <person name="Shao H.Z."/>
            <person name="Wang X."/>
            <person name="Wang C.C."/>
            <person name="Yang T.C."/>
            <person name="Huo Q.B."/>
            <person name="Li W."/>
            <person name="Chen H.Y."/>
            <person name="Chen S.E."/>
            <person name="Zhou L.G."/>
            <person name="Ni X.B."/>
            <person name="Tian J.H."/>
            <person name="Sheng Y."/>
            <person name="Liu T."/>
            <person name="Pan Y.S."/>
            <person name="Xia L.Y."/>
            <person name="Li J."/>
            <person name="Zhao F."/>
            <person name="Cao W.C."/>
        </authorList>
    </citation>
    <scope>NUCLEOTIDE SEQUENCE [LARGE SCALE GENOMIC DNA]</scope>
    <source>
        <strain evidence="1">HaeL-2018</strain>
    </source>
</reference>
<protein>
    <submittedName>
        <fullName evidence="1">Uncharacterized protein</fullName>
    </submittedName>
</protein>
<keyword evidence="2" id="KW-1185">Reference proteome</keyword>